<dbReference type="HOGENOM" id="CLU_3410410_0_0_0"/>
<proteinExistence type="predicted"/>
<dbReference type="Proteomes" id="UP000006056">
    <property type="component" value="Chromosome"/>
</dbReference>
<evidence type="ECO:0000313" key="1">
    <source>
        <dbReference type="EMBL" id="AFL89994.1"/>
    </source>
</evidence>
<name>I3ZL76_TERRK</name>
<dbReference type="STRING" id="926566.Terro_3784"/>
<reference evidence="1 2" key="1">
    <citation type="submission" date="2012-06" db="EMBL/GenBank/DDBJ databases">
        <title>Complete genome of Terriglobus roseus DSM 18391.</title>
        <authorList>
            <consortium name="US DOE Joint Genome Institute (JGI-PGF)"/>
            <person name="Lucas S."/>
            <person name="Copeland A."/>
            <person name="Lapidus A."/>
            <person name="Glavina del Rio T."/>
            <person name="Dalin E."/>
            <person name="Tice H."/>
            <person name="Bruce D."/>
            <person name="Goodwin L."/>
            <person name="Pitluck S."/>
            <person name="Peters L."/>
            <person name="Mikhailova N."/>
            <person name="Munk A.C.C."/>
            <person name="Kyrpides N."/>
            <person name="Mavromatis K."/>
            <person name="Ivanova N."/>
            <person name="Brettin T."/>
            <person name="Detter J.C."/>
            <person name="Han C."/>
            <person name="Larimer F."/>
            <person name="Land M."/>
            <person name="Hauser L."/>
            <person name="Markowitz V."/>
            <person name="Cheng J.-F."/>
            <person name="Hugenholtz P."/>
            <person name="Woyke T."/>
            <person name="Wu D."/>
            <person name="Brambilla E."/>
            <person name="Klenk H.-P."/>
            <person name="Eisen J.A."/>
        </authorList>
    </citation>
    <scope>NUCLEOTIDE SEQUENCE [LARGE SCALE GENOMIC DNA]</scope>
    <source>
        <strain evidence="2">DSM 18391 / NRRL B-41598 / KBS 63</strain>
    </source>
</reference>
<protein>
    <submittedName>
        <fullName evidence="1">Uncharacterized protein</fullName>
    </submittedName>
</protein>
<sequence length="29" mass="3061">MKIVGVRDNFPGRSSLLSVIHPLGASVLP</sequence>
<dbReference type="KEGG" id="trs:Terro_3784"/>
<evidence type="ECO:0000313" key="2">
    <source>
        <dbReference type="Proteomes" id="UP000006056"/>
    </source>
</evidence>
<accession>I3ZL76</accession>
<organism evidence="1 2">
    <name type="scientific">Terriglobus roseus (strain DSM 18391 / NRRL B-41598 / KBS 63)</name>
    <dbReference type="NCBI Taxonomy" id="926566"/>
    <lineage>
        <taxon>Bacteria</taxon>
        <taxon>Pseudomonadati</taxon>
        <taxon>Acidobacteriota</taxon>
        <taxon>Terriglobia</taxon>
        <taxon>Terriglobales</taxon>
        <taxon>Acidobacteriaceae</taxon>
        <taxon>Terriglobus</taxon>
    </lineage>
</organism>
<dbReference type="EMBL" id="CP003379">
    <property type="protein sequence ID" value="AFL89994.1"/>
    <property type="molecule type" value="Genomic_DNA"/>
</dbReference>
<gene>
    <name evidence="1" type="ordered locus">Terro_3784</name>
</gene>
<dbReference type="AlphaFoldDB" id="I3ZL76"/>
<keyword evidence="2" id="KW-1185">Reference proteome</keyword>